<gene>
    <name evidence="1" type="ORF">NUW54_g12706</name>
</gene>
<name>A0ACC1MU72_9APHY</name>
<proteinExistence type="predicted"/>
<evidence type="ECO:0000313" key="1">
    <source>
        <dbReference type="EMBL" id="KAJ2970542.1"/>
    </source>
</evidence>
<keyword evidence="2" id="KW-1185">Reference proteome</keyword>
<protein>
    <submittedName>
        <fullName evidence="1">Uncharacterized protein</fullName>
    </submittedName>
</protein>
<reference evidence="1" key="1">
    <citation type="submission" date="2022-08" db="EMBL/GenBank/DDBJ databases">
        <title>Genome Sequence of Pycnoporus sanguineus.</title>
        <authorList>
            <person name="Buettner E."/>
        </authorList>
    </citation>
    <scope>NUCLEOTIDE SEQUENCE</scope>
    <source>
        <strain evidence="1">CG-C14</strain>
    </source>
</reference>
<sequence>MEEALEGVAEEDARAERDAHRLDGLHDGADDVRGRLEAVRPDEVHEVEHRVLAAETGDAKCEMLDDGARRLTVDKITVGERVLKHRDNGVGIPVRTLSSAVRYSFRIAGIHVNAMDRISIVMER</sequence>
<dbReference type="Proteomes" id="UP001144978">
    <property type="component" value="Unassembled WGS sequence"/>
</dbReference>
<evidence type="ECO:0000313" key="2">
    <source>
        <dbReference type="Proteomes" id="UP001144978"/>
    </source>
</evidence>
<dbReference type="EMBL" id="JANSHE010005531">
    <property type="protein sequence ID" value="KAJ2970542.1"/>
    <property type="molecule type" value="Genomic_DNA"/>
</dbReference>
<organism evidence="1 2">
    <name type="scientific">Trametes sanguinea</name>
    <dbReference type="NCBI Taxonomy" id="158606"/>
    <lineage>
        <taxon>Eukaryota</taxon>
        <taxon>Fungi</taxon>
        <taxon>Dikarya</taxon>
        <taxon>Basidiomycota</taxon>
        <taxon>Agaricomycotina</taxon>
        <taxon>Agaricomycetes</taxon>
        <taxon>Polyporales</taxon>
        <taxon>Polyporaceae</taxon>
        <taxon>Trametes</taxon>
    </lineage>
</organism>
<accession>A0ACC1MU72</accession>
<comment type="caution">
    <text evidence="1">The sequence shown here is derived from an EMBL/GenBank/DDBJ whole genome shotgun (WGS) entry which is preliminary data.</text>
</comment>